<reference evidence="8" key="1">
    <citation type="journal article" date="2014" name="DNA Res.">
        <title>A complete view of the genetic diversity of the Escherichia coli O-antigen biosynthesis gene cluster.</title>
        <authorList>
            <person name="Iguchi A."/>
            <person name="Iyoda S."/>
            <person name="Kikuchi T."/>
            <person name="Ogura Y."/>
            <person name="Katsura K."/>
            <person name="Ohnishi M."/>
            <person name="Hayashi T."/>
            <person name="Thomson N.R."/>
        </authorList>
    </citation>
    <scope>NUCLEOTIDE SEQUENCE</scope>
    <source>
        <strain evidence="8">K6b</strain>
    </source>
</reference>
<feature type="transmembrane region" description="Helical" evidence="7">
    <location>
        <begin position="339"/>
        <end position="361"/>
    </location>
</feature>
<feature type="transmembrane region" description="Helical" evidence="7">
    <location>
        <begin position="21"/>
        <end position="39"/>
    </location>
</feature>
<feature type="transmembrane region" description="Helical" evidence="7">
    <location>
        <begin position="156"/>
        <end position="174"/>
    </location>
</feature>
<feature type="transmembrane region" description="Helical" evidence="7">
    <location>
        <begin position="373"/>
        <end position="391"/>
    </location>
</feature>
<evidence type="ECO:0000256" key="2">
    <source>
        <dbReference type="ARBA" id="ARBA00022475"/>
    </source>
</evidence>
<feature type="transmembrane region" description="Helical" evidence="7">
    <location>
        <begin position="233"/>
        <end position="254"/>
    </location>
</feature>
<organism evidence="8">
    <name type="scientific">Escherichia coli</name>
    <dbReference type="NCBI Taxonomy" id="562"/>
    <lineage>
        <taxon>Bacteria</taxon>
        <taxon>Pseudomonadati</taxon>
        <taxon>Pseudomonadota</taxon>
        <taxon>Gammaproteobacteria</taxon>
        <taxon>Enterobacterales</taxon>
        <taxon>Enterobacteriaceae</taxon>
        <taxon>Escherichia</taxon>
    </lineage>
</organism>
<evidence type="ECO:0000256" key="5">
    <source>
        <dbReference type="ARBA" id="ARBA00023136"/>
    </source>
</evidence>
<gene>
    <name evidence="8" type="primary">wzx</name>
</gene>
<feature type="transmembrane region" description="Helical" evidence="7">
    <location>
        <begin position="397"/>
        <end position="415"/>
    </location>
</feature>
<sequence>MKSTYMKEIFLDSLFTFISNSISRLSFIILSIVTAKVLISEDFHSFTIMMSTLNMIVSSIGFAVGITIVKSAVEYHNNKTKKKEREYFSFIKLFIIGSLVVFIGVSFLYNLISELLFNGKVYFALAFLTLTILALYYTVSSYFLIGVKDFKSLSKYNLLIGTVFILSLLMVMYTDLSYNSLYTITLLLASFYFTGILLCVRKYAQLIPGFNRIEFKLHSTDENYFKKITLPAFLSNLVYAFTVWLQIIIVGYLLNDRNMASEVATGLIWFNALAFIPQTISTVILPRISSENKNKLKILKVGMLINVCSTCILISFLTLTKSQINELYSSQFEQLADLILIMSFASLPNACCKVTGQYFIASSKMNISLMFNSLWAIVYIFTNVILLKFGFGVFSVGYALIISYSILFFSQYVFIRVSETNELCNSN</sequence>
<dbReference type="InterPro" id="IPR050833">
    <property type="entry name" value="Poly_Biosynth_Transport"/>
</dbReference>
<keyword evidence="5 7" id="KW-0472">Membrane</keyword>
<evidence type="ECO:0000256" key="6">
    <source>
        <dbReference type="ARBA" id="ARBA00049738"/>
    </source>
</evidence>
<dbReference type="AlphaFoldDB" id="A0A0A8J4G5"/>
<keyword evidence="3 7" id="KW-0812">Transmembrane</keyword>
<feature type="transmembrane region" description="Helical" evidence="7">
    <location>
        <begin position="298"/>
        <end position="319"/>
    </location>
</feature>
<evidence type="ECO:0000313" key="8">
    <source>
        <dbReference type="EMBL" id="BAQ01116.1"/>
    </source>
</evidence>
<name>A0A0A8J4G5_ECOLX</name>
<keyword evidence="4 7" id="KW-1133">Transmembrane helix</keyword>
<evidence type="ECO:0000256" key="7">
    <source>
        <dbReference type="SAM" id="Phobius"/>
    </source>
</evidence>
<evidence type="ECO:0000256" key="3">
    <source>
        <dbReference type="ARBA" id="ARBA00022692"/>
    </source>
</evidence>
<dbReference type="RefSeq" id="WP_158208993.1">
    <property type="nucleotide sequence ID" value="NZ_AP027479.1"/>
</dbReference>
<keyword evidence="2" id="KW-1003">Cell membrane</keyword>
<protein>
    <recommendedName>
        <fullName evidence="6">Putative O-antigen transporter</fullName>
    </recommendedName>
</protein>
<comment type="subcellular location">
    <subcellularLocation>
        <location evidence="1">Cell membrane</location>
        <topology evidence="1">Multi-pass membrane protein</topology>
    </subcellularLocation>
</comment>
<dbReference type="PANTHER" id="PTHR30250:SF11">
    <property type="entry name" value="O-ANTIGEN TRANSPORTER-RELATED"/>
    <property type="match status" value="1"/>
</dbReference>
<evidence type="ECO:0000256" key="1">
    <source>
        <dbReference type="ARBA" id="ARBA00004651"/>
    </source>
</evidence>
<proteinExistence type="predicted"/>
<feature type="transmembrane region" description="Helical" evidence="7">
    <location>
        <begin position="266"/>
        <end position="286"/>
    </location>
</feature>
<feature type="transmembrane region" description="Helical" evidence="7">
    <location>
        <begin position="180"/>
        <end position="200"/>
    </location>
</feature>
<dbReference type="EMBL" id="AB812025">
    <property type="protein sequence ID" value="BAQ01116.1"/>
    <property type="molecule type" value="Genomic_DNA"/>
</dbReference>
<feature type="transmembrane region" description="Helical" evidence="7">
    <location>
        <begin position="121"/>
        <end position="144"/>
    </location>
</feature>
<evidence type="ECO:0000256" key="4">
    <source>
        <dbReference type="ARBA" id="ARBA00022989"/>
    </source>
</evidence>
<feature type="transmembrane region" description="Helical" evidence="7">
    <location>
        <begin position="45"/>
        <end position="69"/>
    </location>
</feature>
<feature type="transmembrane region" description="Helical" evidence="7">
    <location>
        <begin position="90"/>
        <end position="109"/>
    </location>
</feature>
<accession>A0A0A8J4G5</accession>
<dbReference type="PANTHER" id="PTHR30250">
    <property type="entry name" value="PST FAMILY PREDICTED COLANIC ACID TRANSPORTER"/>
    <property type="match status" value="1"/>
</dbReference>
<dbReference type="GO" id="GO:0005886">
    <property type="term" value="C:plasma membrane"/>
    <property type="evidence" value="ECO:0007669"/>
    <property type="project" value="UniProtKB-SubCell"/>
</dbReference>